<dbReference type="Proteomes" id="UP000076407">
    <property type="component" value="Unassembled WGS sequence"/>
</dbReference>
<keyword evidence="4 8" id="KW-1133">Transmembrane helix</keyword>
<dbReference type="EnsemblMetazoa" id="AQUA000967-RA">
    <property type="protein sequence ID" value="AQUA000967-PA"/>
    <property type="gene ID" value="AQUA000967"/>
</dbReference>
<keyword evidence="5 8" id="KW-0472">Membrane</keyword>
<keyword evidence="2" id="KW-1003">Cell membrane</keyword>
<keyword evidence="6" id="KW-0675">Receptor</keyword>
<evidence type="ECO:0000256" key="5">
    <source>
        <dbReference type="ARBA" id="ARBA00023136"/>
    </source>
</evidence>
<feature type="transmembrane region" description="Helical" evidence="8">
    <location>
        <begin position="323"/>
        <end position="344"/>
    </location>
</feature>
<dbReference type="SUPFAM" id="SSF53850">
    <property type="entry name" value="Periplasmic binding protein-like II"/>
    <property type="match status" value="2"/>
</dbReference>
<dbReference type="VEuPathDB" id="VectorBase:AQUA000967"/>
<dbReference type="AlphaFoldDB" id="A0A182WTW2"/>
<dbReference type="PANTHER" id="PTHR42643">
    <property type="entry name" value="IONOTROPIC RECEPTOR 20A-RELATED"/>
    <property type="match status" value="1"/>
</dbReference>
<name>A0A182WTW2_ANOQN</name>
<accession>A0A182WTW2</accession>
<evidence type="ECO:0000256" key="3">
    <source>
        <dbReference type="ARBA" id="ARBA00022692"/>
    </source>
</evidence>
<feature type="transmembrane region" description="Helical" evidence="8">
    <location>
        <begin position="712"/>
        <end position="730"/>
    </location>
</feature>
<evidence type="ECO:0000256" key="8">
    <source>
        <dbReference type="SAM" id="Phobius"/>
    </source>
</evidence>
<feature type="transmembrane region" description="Helical" evidence="8">
    <location>
        <begin position="1155"/>
        <end position="1174"/>
    </location>
</feature>
<proteinExistence type="predicted"/>
<keyword evidence="10" id="KW-1185">Reference proteome</keyword>
<reference evidence="9" key="1">
    <citation type="submission" date="2020-05" db="UniProtKB">
        <authorList>
            <consortium name="EnsemblMetazoa"/>
        </authorList>
    </citation>
    <scope>IDENTIFICATION</scope>
    <source>
        <strain evidence="9">SANGQUA</strain>
    </source>
</reference>
<dbReference type="InterPro" id="IPR052192">
    <property type="entry name" value="Insect_Ionotropic_Sensory_Rcpt"/>
</dbReference>
<dbReference type="GO" id="GO:0005886">
    <property type="term" value="C:plasma membrane"/>
    <property type="evidence" value="ECO:0007669"/>
    <property type="project" value="UniProtKB-SubCell"/>
</dbReference>
<comment type="subcellular location">
    <subcellularLocation>
        <location evidence="1">Cell membrane</location>
        <topology evidence="1">Multi-pass membrane protein</topology>
    </subcellularLocation>
</comment>
<evidence type="ECO:0000313" key="10">
    <source>
        <dbReference type="Proteomes" id="UP000076407"/>
    </source>
</evidence>
<evidence type="ECO:0008006" key="11">
    <source>
        <dbReference type="Google" id="ProtNLM"/>
    </source>
</evidence>
<evidence type="ECO:0000256" key="7">
    <source>
        <dbReference type="ARBA" id="ARBA00023180"/>
    </source>
</evidence>
<evidence type="ECO:0000313" key="9">
    <source>
        <dbReference type="EnsemblMetazoa" id="AQUA000967-PA"/>
    </source>
</evidence>
<organism evidence="9 10">
    <name type="scientific">Anopheles quadriannulatus</name>
    <name type="common">Mosquito</name>
    <dbReference type="NCBI Taxonomy" id="34691"/>
    <lineage>
        <taxon>Eukaryota</taxon>
        <taxon>Metazoa</taxon>
        <taxon>Ecdysozoa</taxon>
        <taxon>Arthropoda</taxon>
        <taxon>Hexapoda</taxon>
        <taxon>Insecta</taxon>
        <taxon>Pterygota</taxon>
        <taxon>Neoptera</taxon>
        <taxon>Endopterygota</taxon>
        <taxon>Diptera</taxon>
        <taxon>Nematocera</taxon>
        <taxon>Culicoidea</taxon>
        <taxon>Culicidae</taxon>
        <taxon>Anophelinae</taxon>
        <taxon>Anopheles</taxon>
    </lineage>
</organism>
<dbReference type="PANTHER" id="PTHR42643:SF39">
    <property type="entry name" value="IONOTROPIC RECEPTOR 56A-RELATED"/>
    <property type="match status" value="1"/>
</dbReference>
<evidence type="ECO:0000256" key="1">
    <source>
        <dbReference type="ARBA" id="ARBA00004651"/>
    </source>
</evidence>
<feature type="transmembrane region" description="Helical" evidence="8">
    <location>
        <begin position="283"/>
        <end position="302"/>
    </location>
</feature>
<dbReference type="Gene3D" id="3.40.190.10">
    <property type="entry name" value="Periplasmic binding protein-like II"/>
    <property type="match status" value="1"/>
</dbReference>
<keyword evidence="7" id="KW-0325">Glycoprotein</keyword>
<evidence type="ECO:0000256" key="2">
    <source>
        <dbReference type="ARBA" id="ARBA00022475"/>
    </source>
</evidence>
<feature type="transmembrane region" description="Helical" evidence="8">
    <location>
        <begin position="1194"/>
        <end position="1216"/>
    </location>
</feature>
<evidence type="ECO:0000256" key="6">
    <source>
        <dbReference type="ARBA" id="ARBA00023170"/>
    </source>
</evidence>
<sequence length="1249" mass="146666">MKEPLYETSMCYIFGIWSKFQVKFKEHLDLLYAAGIINKLTNEAWRPSNKGWKGDSSTVLMLPDLIPVFYFIFYGWTLSADHIYKLLNVALSNSENHYLAKYLIILDKNRATDRIIGMITYIFEHLNIMKFAIVINDGMNSDVGYMNVDKFTVLNQTADFEAIFNARLKNQPLRAIMTDSLLYSYVSNQGKLVGLDVEIAEIITQKMGVSLSIKRIPAWEYRIIANLLAFKKMDIYLTRRGCNHTLIFPQIHLQDKFSVRILMPKMQNINFNLQFLKPYSPEVWYLLLISITIVCTLNYVFWRRHNINILMVIIFGYHNETSGLKAVLVLAIEFLKFILLEAYFGQVTSFMIRLRYQANPQTLEQFFASDIKLNVPEIMNHFFNQLPDTTRQRLRKKIKQSQMFVNEIDTYSPDYAYLITQYGWDVLRDELSYASTFNSSHFYIMKEPLYETSMCYIFGIWSKFQVKFKENLELLYAAGIINKLTNEAWRPSNKGSKVDSSTVLMLPDLVPRLQTALSGSSHHHLVKFVVLLSYNSELSRTLLLLEHYFDYAHIMKYVVVIHFSELGEVKEVGYMKSNKFILLNKAVNFEEIFKARLKNLPFRAIVTNKRPYSYRSEQNEVQGIDIDVAKIVTKMMGIQLSLIHLNDSDVPELQDHFFQDKMDVYLTRQGCNNAAQLPQLEHQEKFRIRIMMPKIQNINFYLEIFKPYKAEVWYLLLLLVILACALNWLFRRRMRVSILMVIIFGYHRKTSRWVAVLLLATQFLKVVLLEAYLGQMTSFMIQMRYEERPQTLEQFFASNVMLNEPVAMNYHFTHLPLVISMQLQLKFKPNYTSTVDHSGAYEPGYAYLVLEYASGTMKSEFTYESLFNSSIFYILKEPLCEIRMCTMFGVWSKFFARYKECIEWLYAAGIINKITAEEWKFCSKTLNTFTVLMFADLIPVFLFLCYGWARDVHNLINSAFFDAVEHYLAKYVVILYYDSTIAQTLQKVNYYLDYINIMSYVIVIQYPNQRNRSTVGYIKHDQFIVLNQTADFGIIFNARLRDLPLRAIVTESKPYSYLSKRLSMGGLDIEIAKIVAQKISVSLSVIYLEYLSYDNIPKLLSDKQMDMYLTRRACNSVVKLPKLQLQEKLNVRMLMPKVQRFNFNLQFLKPYRPEVWYLLLLIISTACVLNWMFWKRVRVNILMVIIFGYQQETSRMTALIVLVIQFLKFILLEAYLGQVTSFMIRLRYQENPQTLEQFFASDIMLNAPI</sequence>
<evidence type="ECO:0000256" key="4">
    <source>
        <dbReference type="ARBA" id="ARBA00022989"/>
    </source>
</evidence>
<dbReference type="STRING" id="34691.A0A182WTW2"/>
<feature type="transmembrane region" description="Helical" evidence="8">
    <location>
        <begin position="751"/>
        <end position="773"/>
    </location>
</feature>
<keyword evidence="3 8" id="KW-0812">Transmembrane</keyword>
<protein>
    <recommendedName>
        <fullName evidence="11">Solute-binding protein family 3/N-terminal domain-containing protein</fullName>
    </recommendedName>
</protein>